<feature type="transmembrane region" description="Helical" evidence="8">
    <location>
        <begin position="154"/>
        <end position="171"/>
    </location>
</feature>
<comment type="subcellular location">
    <subcellularLocation>
        <location evidence="1">Membrane</location>
        <topology evidence="1">Multi-pass membrane protein</topology>
    </subcellularLocation>
</comment>
<organism evidence="9 10">
    <name type="scientific">Biomphalaria glabrata</name>
    <name type="common">Bloodfluke planorb</name>
    <name type="synonym">Freshwater snail</name>
    <dbReference type="NCBI Taxonomy" id="6526"/>
    <lineage>
        <taxon>Eukaryota</taxon>
        <taxon>Metazoa</taxon>
        <taxon>Spiralia</taxon>
        <taxon>Lophotrochozoa</taxon>
        <taxon>Mollusca</taxon>
        <taxon>Gastropoda</taxon>
        <taxon>Heterobranchia</taxon>
        <taxon>Euthyneura</taxon>
        <taxon>Panpulmonata</taxon>
        <taxon>Hygrophila</taxon>
        <taxon>Lymnaeoidea</taxon>
        <taxon>Planorbidae</taxon>
        <taxon>Biomphalaria</taxon>
    </lineage>
</organism>
<dbReference type="VEuPathDB" id="VectorBase:BGLAX_033338"/>
<dbReference type="AlphaFoldDB" id="A0A2C9LTE5"/>
<dbReference type="RefSeq" id="XP_013072407.2">
    <property type="nucleotide sequence ID" value="XM_013216953.2"/>
</dbReference>
<dbReference type="PANTHER" id="PTHR10778">
    <property type="entry name" value="SOLUTE CARRIER FAMILY 35 MEMBER B"/>
    <property type="match status" value="1"/>
</dbReference>
<accession>A0A2C9LTE5</accession>
<feature type="transmembrane region" description="Helical" evidence="8">
    <location>
        <begin position="92"/>
        <end position="114"/>
    </location>
</feature>
<dbReference type="GO" id="GO:0005789">
    <property type="term" value="C:endoplasmic reticulum membrane"/>
    <property type="evidence" value="ECO:0007669"/>
    <property type="project" value="TreeGrafter"/>
</dbReference>
<dbReference type="VEuPathDB" id="VectorBase:BGLB034718"/>
<evidence type="ECO:0000256" key="7">
    <source>
        <dbReference type="ARBA" id="ARBA00039669"/>
    </source>
</evidence>
<feature type="transmembrane region" description="Helical" evidence="8">
    <location>
        <begin position="62"/>
        <end position="80"/>
    </location>
</feature>
<dbReference type="PANTHER" id="PTHR10778:SF8">
    <property type="entry name" value="ADENOSINE 3'-PHOSPHO 5'-PHOSPHOSULFATE TRANSPORTER 2"/>
    <property type="match status" value="1"/>
</dbReference>
<feature type="transmembrane region" description="Helical" evidence="8">
    <location>
        <begin position="332"/>
        <end position="351"/>
    </location>
</feature>
<dbReference type="Pfam" id="PF08449">
    <property type="entry name" value="UAA"/>
    <property type="match status" value="1"/>
</dbReference>
<feature type="transmembrane region" description="Helical" evidence="8">
    <location>
        <begin position="126"/>
        <end position="148"/>
    </location>
</feature>
<name>A0A2C9LTE5_BIOGL</name>
<proteinExistence type="inferred from homology"/>
<dbReference type="EnsemblMetazoa" id="BGLB034718-RB">
    <property type="protein sequence ID" value="BGLB034718-PB"/>
    <property type="gene ID" value="BGLB034718"/>
</dbReference>
<dbReference type="GO" id="GO:0000139">
    <property type="term" value="C:Golgi membrane"/>
    <property type="evidence" value="ECO:0007669"/>
    <property type="project" value="TreeGrafter"/>
</dbReference>
<dbReference type="GO" id="GO:0046964">
    <property type="term" value="F:3'-phosphoadenosine 5'-phosphosulfate transmembrane transporter activity"/>
    <property type="evidence" value="ECO:0007669"/>
    <property type="project" value="TreeGrafter"/>
</dbReference>
<evidence type="ECO:0000313" key="9">
    <source>
        <dbReference type="EnsemblMetazoa" id="BGLB034718-PB"/>
    </source>
</evidence>
<protein>
    <recommendedName>
        <fullName evidence="7">Adenosine 3'-phospho 5'-phosphosulfate transporter 2</fullName>
    </recommendedName>
</protein>
<keyword evidence="5 8" id="KW-1133">Transmembrane helix</keyword>
<keyword evidence="4 8" id="KW-0812">Transmembrane</keyword>
<dbReference type="InterPro" id="IPR013657">
    <property type="entry name" value="SCL35B1-4/HUT1"/>
</dbReference>
<evidence type="ECO:0000256" key="1">
    <source>
        <dbReference type="ARBA" id="ARBA00004141"/>
    </source>
</evidence>
<feature type="transmembrane region" description="Helical" evidence="8">
    <location>
        <begin position="280"/>
        <end position="299"/>
    </location>
</feature>
<evidence type="ECO:0000256" key="6">
    <source>
        <dbReference type="ARBA" id="ARBA00023136"/>
    </source>
</evidence>
<feature type="transmembrane region" description="Helical" evidence="8">
    <location>
        <begin position="246"/>
        <end position="268"/>
    </location>
</feature>
<evidence type="ECO:0000256" key="3">
    <source>
        <dbReference type="ARBA" id="ARBA00022448"/>
    </source>
</evidence>
<dbReference type="OrthoDB" id="438495at2759"/>
<evidence type="ECO:0000256" key="5">
    <source>
        <dbReference type="ARBA" id="ARBA00022989"/>
    </source>
</evidence>
<feature type="transmembrane region" description="Helical" evidence="8">
    <location>
        <begin position="178"/>
        <end position="196"/>
    </location>
</feature>
<dbReference type="STRING" id="6526.A0A2C9LTE5"/>
<reference evidence="9" key="1">
    <citation type="submission" date="2020-05" db="UniProtKB">
        <authorList>
            <consortium name="EnsemblMetazoa"/>
        </authorList>
    </citation>
    <scope>IDENTIFICATION</scope>
    <source>
        <strain evidence="9">BB02</strain>
    </source>
</reference>
<feature type="transmembrane region" description="Helical" evidence="8">
    <location>
        <begin position="306"/>
        <end position="326"/>
    </location>
</feature>
<dbReference type="EnsemblMetazoa" id="BGLB034718-RA">
    <property type="protein sequence ID" value="BGLB034718-PA"/>
    <property type="gene ID" value="BGLB034718"/>
</dbReference>
<evidence type="ECO:0000256" key="2">
    <source>
        <dbReference type="ARBA" id="ARBA00010694"/>
    </source>
</evidence>
<keyword evidence="6 8" id="KW-0472">Membrane</keyword>
<comment type="similarity">
    <text evidence="2">Belongs to the nucleotide-sugar transporter family. SLC35B subfamily.</text>
</comment>
<dbReference type="Proteomes" id="UP000076420">
    <property type="component" value="Unassembled WGS sequence"/>
</dbReference>
<evidence type="ECO:0000313" key="10">
    <source>
        <dbReference type="Proteomes" id="UP000076420"/>
    </source>
</evidence>
<feature type="transmembrane region" description="Helical" evidence="8">
    <location>
        <begin position="208"/>
        <end position="226"/>
    </location>
</feature>
<keyword evidence="3" id="KW-0813">Transport</keyword>
<evidence type="ECO:0000256" key="8">
    <source>
        <dbReference type="SAM" id="Phobius"/>
    </source>
</evidence>
<sequence>MAKLYSQPGLRQTASLLTQKFALNPVNTTSIKMSEDPSGKTAKETIYLWCFDLTNLSRTWQFMVLTSLTFIFYLVYGYMQELIFKLEGFEPFGWYLTLVQFAYYTFFGVAELQVKEDKQRKIPIRMYLLLAFLTVATMGLSNTSVGYLNYPTQVIFKCCKLIPVLIGGILIQGKKFSAIDITACLCMSIGLILFTLADSAVMPNFNTYGVVLISLALCADGAIGNVQEKTLKQYGASNGEMVLYSYSIGFLYILFGLVLSGGLLPAFYFCQEHPVETYGYAVIFSVTGYLGLYVVLTLVKSFGALVAVTVTTCRKAVTIVLSFIFFTKPFTFQYLWSGLVVVLGIYLNLYSKNKNSWDAAMLGFMHKYGLMKRRRTLEPENIV</sequence>
<evidence type="ECO:0000256" key="4">
    <source>
        <dbReference type="ARBA" id="ARBA00022692"/>
    </source>
</evidence>
<dbReference type="KEGG" id="bgt:106059364"/>
<gene>
    <name evidence="9" type="primary">106059364</name>
</gene>